<dbReference type="InterPro" id="IPR038765">
    <property type="entry name" value="Papain-like_cys_pep_sf"/>
</dbReference>
<dbReference type="GO" id="GO:0016929">
    <property type="term" value="F:deSUMOylase activity"/>
    <property type="evidence" value="ECO:0007669"/>
    <property type="project" value="TreeGrafter"/>
</dbReference>
<name>A0A0C3Q9L9_9AGAM</name>
<evidence type="ECO:0000256" key="5">
    <source>
        <dbReference type="SAM" id="MobiDB-lite"/>
    </source>
</evidence>
<dbReference type="Pfam" id="PF02902">
    <property type="entry name" value="Peptidase_C48"/>
    <property type="match status" value="1"/>
</dbReference>
<evidence type="ECO:0000256" key="3">
    <source>
        <dbReference type="ARBA" id="ARBA00022801"/>
    </source>
</evidence>
<dbReference type="GO" id="GO:0016926">
    <property type="term" value="P:protein desumoylation"/>
    <property type="evidence" value="ECO:0007669"/>
    <property type="project" value="TreeGrafter"/>
</dbReference>
<evidence type="ECO:0000313" key="7">
    <source>
        <dbReference type="EMBL" id="KIO26740.1"/>
    </source>
</evidence>
<keyword evidence="2" id="KW-0645">Protease</keyword>
<reference evidence="7 8" key="1">
    <citation type="submission" date="2014-04" db="EMBL/GenBank/DDBJ databases">
        <authorList>
            <consortium name="DOE Joint Genome Institute"/>
            <person name="Kuo A."/>
            <person name="Girlanda M."/>
            <person name="Perotto S."/>
            <person name="Kohler A."/>
            <person name="Nagy L.G."/>
            <person name="Floudas D."/>
            <person name="Copeland A."/>
            <person name="Barry K.W."/>
            <person name="Cichocki N."/>
            <person name="Veneault-Fourrey C."/>
            <person name="LaButti K."/>
            <person name="Lindquist E.A."/>
            <person name="Lipzen A."/>
            <person name="Lundell T."/>
            <person name="Morin E."/>
            <person name="Murat C."/>
            <person name="Sun H."/>
            <person name="Tunlid A."/>
            <person name="Henrissat B."/>
            <person name="Grigoriev I.V."/>
            <person name="Hibbett D.S."/>
            <person name="Martin F."/>
            <person name="Nordberg H.P."/>
            <person name="Cantor M.N."/>
            <person name="Hua S.X."/>
        </authorList>
    </citation>
    <scope>NUCLEOTIDE SEQUENCE [LARGE SCALE GENOMIC DNA]</scope>
    <source>
        <strain evidence="7 8">MUT 4182</strain>
    </source>
</reference>
<evidence type="ECO:0000259" key="6">
    <source>
        <dbReference type="PROSITE" id="PS50600"/>
    </source>
</evidence>
<dbReference type="STRING" id="1051891.A0A0C3Q9L9"/>
<evidence type="ECO:0000313" key="8">
    <source>
        <dbReference type="Proteomes" id="UP000054248"/>
    </source>
</evidence>
<dbReference type="PANTHER" id="PTHR12606">
    <property type="entry name" value="SENTRIN/SUMO-SPECIFIC PROTEASE"/>
    <property type="match status" value="1"/>
</dbReference>
<dbReference type="Proteomes" id="UP000054248">
    <property type="component" value="Unassembled WGS sequence"/>
</dbReference>
<feature type="non-terminal residue" evidence="7">
    <location>
        <position position="249"/>
    </location>
</feature>
<dbReference type="Gene3D" id="3.40.395.10">
    <property type="entry name" value="Adenoviral Proteinase, Chain A"/>
    <property type="match status" value="1"/>
</dbReference>
<dbReference type="EMBL" id="KN823019">
    <property type="protein sequence ID" value="KIO26740.1"/>
    <property type="molecule type" value="Genomic_DNA"/>
</dbReference>
<dbReference type="PROSITE" id="PS50600">
    <property type="entry name" value="ULP_PROTEASE"/>
    <property type="match status" value="1"/>
</dbReference>
<dbReference type="InterPro" id="IPR003653">
    <property type="entry name" value="Peptidase_C48_C"/>
</dbReference>
<evidence type="ECO:0000256" key="2">
    <source>
        <dbReference type="ARBA" id="ARBA00022670"/>
    </source>
</evidence>
<keyword evidence="4" id="KW-0788">Thiol protease</keyword>
<feature type="region of interest" description="Disordered" evidence="5">
    <location>
        <begin position="144"/>
        <end position="169"/>
    </location>
</feature>
<keyword evidence="8" id="KW-1185">Reference proteome</keyword>
<dbReference type="OrthoDB" id="1939479at2759"/>
<dbReference type="SUPFAM" id="SSF54001">
    <property type="entry name" value="Cysteine proteinases"/>
    <property type="match status" value="1"/>
</dbReference>
<feature type="domain" description="Ubiquitin-like protease family profile" evidence="6">
    <location>
        <begin position="105"/>
        <end position="249"/>
    </location>
</feature>
<accession>A0A0C3Q9L9</accession>
<feature type="region of interest" description="Disordered" evidence="5">
    <location>
        <begin position="1"/>
        <end position="22"/>
    </location>
</feature>
<evidence type="ECO:0000256" key="4">
    <source>
        <dbReference type="ARBA" id="ARBA00022807"/>
    </source>
</evidence>
<dbReference type="AlphaFoldDB" id="A0A0C3Q9L9"/>
<proteinExistence type="inferred from homology"/>
<sequence>MGDAGGALFGPRPTVADRPLPKRSVELEKALARARAALNYPRAPQPDAAAFRRLEVESRKKDEEIAKRIRAAKRKKLPVELPARHAALVKSYMHDRSFSVKVGREMVTAKDIGRLSPASWLNDEIINLWGAMIMERAERFKATKTGAASKEKELPDDDDSDPGRFGHPEPLPNVHYFNTFFFPKLENEGYEKARLGKWTKTVDIFSKDVILVPVNLGNAHWTCAAINMKKKRVEYYDSMGSPRPKVYQV</sequence>
<reference evidence="8" key="2">
    <citation type="submission" date="2015-01" db="EMBL/GenBank/DDBJ databases">
        <title>Evolutionary Origins and Diversification of the Mycorrhizal Mutualists.</title>
        <authorList>
            <consortium name="DOE Joint Genome Institute"/>
            <consortium name="Mycorrhizal Genomics Consortium"/>
            <person name="Kohler A."/>
            <person name="Kuo A."/>
            <person name="Nagy L.G."/>
            <person name="Floudas D."/>
            <person name="Copeland A."/>
            <person name="Barry K.W."/>
            <person name="Cichocki N."/>
            <person name="Veneault-Fourrey C."/>
            <person name="LaButti K."/>
            <person name="Lindquist E.A."/>
            <person name="Lipzen A."/>
            <person name="Lundell T."/>
            <person name="Morin E."/>
            <person name="Murat C."/>
            <person name="Riley R."/>
            <person name="Ohm R."/>
            <person name="Sun H."/>
            <person name="Tunlid A."/>
            <person name="Henrissat B."/>
            <person name="Grigoriev I.V."/>
            <person name="Hibbett D.S."/>
            <person name="Martin F."/>
        </authorList>
    </citation>
    <scope>NUCLEOTIDE SEQUENCE [LARGE SCALE GENOMIC DNA]</scope>
    <source>
        <strain evidence="8">MUT 4182</strain>
    </source>
</reference>
<organism evidence="7 8">
    <name type="scientific">Tulasnella calospora MUT 4182</name>
    <dbReference type="NCBI Taxonomy" id="1051891"/>
    <lineage>
        <taxon>Eukaryota</taxon>
        <taxon>Fungi</taxon>
        <taxon>Dikarya</taxon>
        <taxon>Basidiomycota</taxon>
        <taxon>Agaricomycotina</taxon>
        <taxon>Agaricomycetes</taxon>
        <taxon>Cantharellales</taxon>
        <taxon>Tulasnellaceae</taxon>
        <taxon>Tulasnella</taxon>
    </lineage>
</organism>
<evidence type="ECO:0000256" key="1">
    <source>
        <dbReference type="ARBA" id="ARBA00005234"/>
    </source>
</evidence>
<dbReference type="PANTHER" id="PTHR12606:SF141">
    <property type="entry name" value="GH15225P-RELATED"/>
    <property type="match status" value="1"/>
</dbReference>
<dbReference type="HOGENOM" id="CLU_024324_5_0_1"/>
<dbReference type="GO" id="GO:0005634">
    <property type="term" value="C:nucleus"/>
    <property type="evidence" value="ECO:0007669"/>
    <property type="project" value="TreeGrafter"/>
</dbReference>
<dbReference type="GO" id="GO:0006508">
    <property type="term" value="P:proteolysis"/>
    <property type="evidence" value="ECO:0007669"/>
    <property type="project" value="UniProtKB-KW"/>
</dbReference>
<gene>
    <name evidence="7" type="ORF">M407DRAFT_74053</name>
</gene>
<comment type="similarity">
    <text evidence="1">Belongs to the peptidase C48 family.</text>
</comment>
<protein>
    <recommendedName>
        <fullName evidence="6">Ubiquitin-like protease family profile domain-containing protein</fullName>
    </recommendedName>
</protein>
<keyword evidence="3" id="KW-0378">Hydrolase</keyword>